<dbReference type="EMBL" id="HBUF01414860">
    <property type="protein sequence ID" value="CAG6739708.1"/>
    <property type="molecule type" value="Transcribed_RNA"/>
</dbReference>
<protein>
    <submittedName>
        <fullName evidence="1">Uncharacterized protein</fullName>
    </submittedName>
</protein>
<organism evidence="1">
    <name type="scientific">Cacopsylla melanoneura</name>
    <dbReference type="NCBI Taxonomy" id="428564"/>
    <lineage>
        <taxon>Eukaryota</taxon>
        <taxon>Metazoa</taxon>
        <taxon>Ecdysozoa</taxon>
        <taxon>Arthropoda</taxon>
        <taxon>Hexapoda</taxon>
        <taxon>Insecta</taxon>
        <taxon>Pterygota</taxon>
        <taxon>Neoptera</taxon>
        <taxon>Paraneoptera</taxon>
        <taxon>Hemiptera</taxon>
        <taxon>Sternorrhyncha</taxon>
        <taxon>Psylloidea</taxon>
        <taxon>Psyllidae</taxon>
        <taxon>Psyllinae</taxon>
        <taxon>Cacopsylla</taxon>
    </lineage>
</organism>
<dbReference type="EMBL" id="HBUF01414861">
    <property type="protein sequence ID" value="CAG6739709.1"/>
    <property type="molecule type" value="Transcribed_RNA"/>
</dbReference>
<proteinExistence type="predicted"/>
<dbReference type="AlphaFoldDB" id="A0A8D9AY82"/>
<dbReference type="EMBL" id="HBUF01065071">
    <property type="protein sequence ID" value="CAG6627332.1"/>
    <property type="molecule type" value="Transcribed_RNA"/>
</dbReference>
<evidence type="ECO:0000313" key="1">
    <source>
        <dbReference type="EMBL" id="CAG6773626.1"/>
    </source>
</evidence>
<sequence length="108" mass="12851">MIDVTEKRTNIIDAYDNASEDVQRKYKKHKRFKEVLLDKCLKNTFQMLYLKIQCLSRRYTIQNFMVRKMLGELFSNVFYRHLRKIISISLQNGEIGEDTQGGKRAINT</sequence>
<dbReference type="EMBL" id="HBUF01591801">
    <property type="protein sequence ID" value="CAG6773626.1"/>
    <property type="molecule type" value="Transcribed_RNA"/>
</dbReference>
<reference evidence="1" key="1">
    <citation type="submission" date="2021-05" db="EMBL/GenBank/DDBJ databases">
        <authorList>
            <person name="Alioto T."/>
            <person name="Alioto T."/>
            <person name="Gomez Garrido J."/>
        </authorList>
    </citation>
    <scope>NUCLEOTIDE SEQUENCE</scope>
</reference>
<name>A0A8D9AY82_9HEMI</name>
<accession>A0A8D9AY82</accession>